<dbReference type="eggNOG" id="COG0714">
    <property type="taxonomic scope" value="Bacteria"/>
</dbReference>
<name>Q46W12_CUPPJ</name>
<dbReference type="AlphaFoldDB" id="Q46W12"/>
<sequence length="444" mass="51364">MSAQIIQLHTEAPAASVAQSPRKPTKAEKAIIADYVQDLIRRGFCKITDKSAKETRLFNRFDGEPQTLSYLRENFTEWLDDNGKECEFFCERYFIRRLKHIVGRVFKPNAPEFTQSPITGYRYANTYRRYEPTVDSADLPSCFHAYFERMFPAKHQRHIVLQWLAHIFRRPDQRPSWHLMLLSEPGTGKGFLVQNILQPLLHHTSVVASYSRITGKHSAVLVENLVILLDDCKSRSEATQTEMKSFLSEERALVERKYASAGMEDTYARMILASNEEIPLYVDPNERRWYIPDDVVHLVDLRETQANIIQPLADWLDEPGSLCKVYNWFMQYPLDGFNHKSVPESEGLTRLIDKSKGPYRQYIEDYVKDNKVFTYADLVESMTDAKLSKPSDRELGHVLREIGYEATQRRIDGVRLRLCHPVGMSLQDIRAAYSASPTDPNTPF</sequence>
<dbReference type="InterPro" id="IPR045455">
    <property type="entry name" value="NrS-1_pol-like_helicase"/>
</dbReference>
<evidence type="ECO:0000313" key="2">
    <source>
        <dbReference type="EMBL" id="AAZ62672.1"/>
    </source>
</evidence>
<dbReference type="SUPFAM" id="SSF52540">
    <property type="entry name" value="P-loop containing nucleoside triphosphate hydrolases"/>
    <property type="match status" value="1"/>
</dbReference>
<dbReference type="STRING" id="264198.Reut_A3313"/>
<gene>
    <name evidence="2" type="ordered locus">Reut_A3313</name>
</gene>
<dbReference type="Gene3D" id="3.40.50.300">
    <property type="entry name" value="P-loop containing nucleotide triphosphate hydrolases"/>
    <property type="match status" value="1"/>
</dbReference>
<proteinExistence type="predicted"/>
<dbReference type="OrthoDB" id="110640at2"/>
<feature type="domain" description="NrS-1 polymerase-like helicase" evidence="1">
    <location>
        <begin position="182"/>
        <end position="288"/>
    </location>
</feature>
<dbReference type="KEGG" id="reu:Reut_A3313"/>
<evidence type="ECO:0000259" key="1">
    <source>
        <dbReference type="Pfam" id="PF19263"/>
    </source>
</evidence>
<protein>
    <recommendedName>
        <fullName evidence="1">NrS-1 polymerase-like helicase domain-containing protein</fullName>
    </recommendedName>
</protein>
<dbReference type="Pfam" id="PF19263">
    <property type="entry name" value="DUF5906"/>
    <property type="match status" value="1"/>
</dbReference>
<accession>Q46W12</accession>
<dbReference type="EMBL" id="CP000090">
    <property type="protein sequence ID" value="AAZ62672.1"/>
    <property type="molecule type" value="Genomic_DNA"/>
</dbReference>
<dbReference type="HOGENOM" id="CLU_612316_0_0_4"/>
<reference evidence="2" key="1">
    <citation type="submission" date="2005-08" db="EMBL/GenBank/DDBJ databases">
        <title>Complete sequence of Chromosome1 of Ralstonia eutropha JMP134.</title>
        <authorList>
            <person name="Copeland A."/>
            <person name="Lucas S."/>
            <person name="Lapidus A."/>
            <person name="Barry K."/>
            <person name="Detter J.C."/>
            <person name="Glavina T."/>
            <person name="Hammon N."/>
            <person name="Israni S."/>
            <person name="Pitluck S."/>
            <person name="Goltsman E."/>
            <person name="Martinez M."/>
            <person name="Schmutz J."/>
            <person name="Larimer F."/>
            <person name="Land M."/>
            <person name="Lykidis A."/>
            <person name="Richardson P."/>
        </authorList>
    </citation>
    <scope>NUCLEOTIDE SEQUENCE</scope>
    <source>
        <strain evidence="2">JMP134</strain>
    </source>
</reference>
<organism evidence="2">
    <name type="scientific">Cupriavidus pinatubonensis (strain JMP 134 / LMG 1197)</name>
    <name type="common">Cupriavidus necator (strain JMP 134)</name>
    <dbReference type="NCBI Taxonomy" id="264198"/>
    <lineage>
        <taxon>Bacteria</taxon>
        <taxon>Pseudomonadati</taxon>
        <taxon>Pseudomonadota</taxon>
        <taxon>Betaproteobacteria</taxon>
        <taxon>Burkholderiales</taxon>
        <taxon>Burkholderiaceae</taxon>
        <taxon>Cupriavidus</taxon>
    </lineage>
</organism>
<dbReference type="InterPro" id="IPR027417">
    <property type="entry name" value="P-loop_NTPase"/>
</dbReference>